<dbReference type="CDD" id="cd19757">
    <property type="entry name" value="Bbox1"/>
    <property type="match status" value="1"/>
</dbReference>
<feature type="domain" description="B box-type" evidence="7">
    <location>
        <begin position="101"/>
        <end position="151"/>
    </location>
</feature>
<gene>
    <name evidence="8" type="ORF">CHS0354_012776</name>
</gene>
<keyword evidence="2" id="KW-0479">Metal-binding</keyword>
<feature type="domain" description="RING-type" evidence="6">
    <location>
        <begin position="17"/>
        <end position="65"/>
    </location>
</feature>
<evidence type="ECO:0000259" key="7">
    <source>
        <dbReference type="PROSITE" id="PS50119"/>
    </source>
</evidence>
<dbReference type="EMBL" id="JAEAOA010000769">
    <property type="protein sequence ID" value="KAK3580248.1"/>
    <property type="molecule type" value="Genomic_DNA"/>
</dbReference>
<dbReference type="SUPFAM" id="SSF57850">
    <property type="entry name" value="RING/U-box"/>
    <property type="match status" value="1"/>
</dbReference>
<dbReference type="Proteomes" id="UP001195483">
    <property type="component" value="Unassembled WGS sequence"/>
</dbReference>
<evidence type="ECO:0000259" key="6">
    <source>
        <dbReference type="PROSITE" id="PS50089"/>
    </source>
</evidence>
<dbReference type="PROSITE" id="PS50119">
    <property type="entry name" value="ZF_BBOX"/>
    <property type="match status" value="1"/>
</dbReference>
<evidence type="ECO:0000313" key="8">
    <source>
        <dbReference type="EMBL" id="KAK3580248.1"/>
    </source>
</evidence>
<dbReference type="SUPFAM" id="SSF57845">
    <property type="entry name" value="B-box zinc-binding domain"/>
    <property type="match status" value="1"/>
</dbReference>
<reference evidence="8" key="1">
    <citation type="journal article" date="2021" name="Genome Biol. Evol.">
        <title>A High-Quality Reference Genome for a Parasitic Bivalve with Doubly Uniparental Inheritance (Bivalvia: Unionida).</title>
        <authorList>
            <person name="Smith C.H."/>
        </authorList>
    </citation>
    <scope>NUCLEOTIDE SEQUENCE</scope>
    <source>
        <strain evidence="8">CHS0354</strain>
    </source>
</reference>
<dbReference type="Pfam" id="PF13445">
    <property type="entry name" value="zf-RING_UBOX"/>
    <property type="match status" value="1"/>
</dbReference>
<dbReference type="SUPFAM" id="SSF101898">
    <property type="entry name" value="NHL repeat"/>
    <property type="match status" value="1"/>
</dbReference>
<evidence type="ECO:0000256" key="1">
    <source>
        <dbReference type="ARBA" id="ARBA00022553"/>
    </source>
</evidence>
<evidence type="ECO:0000256" key="2">
    <source>
        <dbReference type="ARBA" id="ARBA00022723"/>
    </source>
</evidence>
<dbReference type="PANTHER" id="PTHR25462:SF296">
    <property type="entry name" value="MEIOTIC P26, ISOFORM F"/>
    <property type="match status" value="1"/>
</dbReference>
<dbReference type="InterPro" id="IPR017907">
    <property type="entry name" value="Znf_RING_CS"/>
</dbReference>
<evidence type="ECO:0000256" key="3">
    <source>
        <dbReference type="ARBA" id="ARBA00022771"/>
    </source>
</evidence>
<reference evidence="8" key="2">
    <citation type="journal article" date="2021" name="Genome Biol. Evol.">
        <title>Developing a high-quality reference genome for a parasitic bivalve with doubly uniparental inheritance (Bivalvia: Unionida).</title>
        <authorList>
            <person name="Smith C.H."/>
        </authorList>
    </citation>
    <scope>NUCLEOTIDE SEQUENCE</scope>
    <source>
        <strain evidence="8">CHS0354</strain>
        <tissue evidence="8">Mantle</tissue>
    </source>
</reference>
<dbReference type="Gene3D" id="2.120.10.30">
    <property type="entry name" value="TolB, C-terminal domain"/>
    <property type="match status" value="1"/>
</dbReference>
<comment type="caution">
    <text evidence="8">The sequence shown here is derived from an EMBL/GenBank/DDBJ whole genome shotgun (WGS) entry which is preliminary data.</text>
</comment>
<evidence type="ECO:0000313" key="9">
    <source>
        <dbReference type="Proteomes" id="UP001195483"/>
    </source>
</evidence>
<dbReference type="Gene3D" id="3.30.40.10">
    <property type="entry name" value="Zinc/RING finger domain, C3HC4 (zinc finger)"/>
    <property type="match status" value="1"/>
</dbReference>
<organism evidence="8 9">
    <name type="scientific">Potamilus streckersoni</name>
    <dbReference type="NCBI Taxonomy" id="2493646"/>
    <lineage>
        <taxon>Eukaryota</taxon>
        <taxon>Metazoa</taxon>
        <taxon>Spiralia</taxon>
        <taxon>Lophotrochozoa</taxon>
        <taxon>Mollusca</taxon>
        <taxon>Bivalvia</taxon>
        <taxon>Autobranchia</taxon>
        <taxon>Heteroconchia</taxon>
        <taxon>Palaeoheterodonta</taxon>
        <taxon>Unionida</taxon>
        <taxon>Unionoidea</taxon>
        <taxon>Unionidae</taxon>
        <taxon>Ambleminae</taxon>
        <taxon>Lampsilini</taxon>
        <taxon>Potamilus</taxon>
    </lineage>
</organism>
<dbReference type="InterPro" id="IPR013083">
    <property type="entry name" value="Znf_RING/FYVE/PHD"/>
</dbReference>
<dbReference type="Gene3D" id="3.30.160.60">
    <property type="entry name" value="Classic Zinc Finger"/>
    <property type="match status" value="1"/>
</dbReference>
<name>A0AAE0RVE1_9BIVA</name>
<evidence type="ECO:0000256" key="5">
    <source>
        <dbReference type="PROSITE-ProRule" id="PRU00024"/>
    </source>
</evidence>
<dbReference type="InterPro" id="IPR047153">
    <property type="entry name" value="TRIM45/56/19-like"/>
</dbReference>
<dbReference type="PROSITE" id="PS00518">
    <property type="entry name" value="ZF_RING_1"/>
    <property type="match status" value="1"/>
</dbReference>
<keyword evidence="4" id="KW-0862">Zinc</keyword>
<keyword evidence="3 5" id="KW-0863">Zinc-finger</keyword>
<dbReference type="InterPro" id="IPR011042">
    <property type="entry name" value="6-blade_b-propeller_TolB-like"/>
</dbReference>
<dbReference type="PANTHER" id="PTHR25462">
    <property type="entry name" value="BONUS, ISOFORM C-RELATED"/>
    <property type="match status" value="1"/>
</dbReference>
<reference evidence="8" key="3">
    <citation type="submission" date="2023-05" db="EMBL/GenBank/DDBJ databases">
        <authorList>
            <person name="Smith C.H."/>
        </authorList>
    </citation>
    <scope>NUCLEOTIDE SEQUENCE</scope>
    <source>
        <strain evidence="8">CHS0354</strain>
        <tissue evidence="8">Mantle</tissue>
    </source>
</reference>
<keyword evidence="1" id="KW-0597">Phosphoprotein</keyword>
<accession>A0AAE0RVE1</accession>
<dbReference type="GO" id="GO:0008270">
    <property type="term" value="F:zinc ion binding"/>
    <property type="evidence" value="ECO:0007669"/>
    <property type="project" value="UniProtKB-KW"/>
</dbReference>
<keyword evidence="9" id="KW-1185">Reference proteome</keyword>
<proteinExistence type="predicted"/>
<dbReference type="InterPro" id="IPR001841">
    <property type="entry name" value="Znf_RING"/>
</dbReference>
<sequence length="678" mass="77573">MATTLQAEARFSQILQCPICLETFKRPKVLPCGHTYCASCLQSHISNTVTISGTPQPRFPCPVCRADTCSYGPNINNEQWAESLPVNFIVSSLFDVQVGIKARKVCGQCVEQEKESLAICLCKDCFQYMCKTCRRYHDGFPSLRRHVVVNLSEDDQSYSVIPDLSAMEICPRHSGESIKFYCGDHKIMCCNTCGFLEHRKCDQVLMIEDMLKSFDDKKRSKELDENLCKFEEHLKHIVHKIKILADAIQKDKTDILEHIHSLKAQLIAKIQALEDNVIASLESNYKSENLNLLTHEAKGKSLITAIGSDRTKLELLMIHGSEVQKFIMVHNMDQNQPRYFRAISEYQKDIKEVRMTFDADKTFQTFVNTNNEHGNVNLIFKEFDCSPFPGAFETQFQRDTGSGTVRTPLNERKAVKVSEFNVKVSPDTNLCFISDILHLMDSRILLTDYGNSKIKMFGQDYKYQDSMTLQAKPRCACALSDTEVAVRIPYQKTIQIIGIKDKLLKIREIRSRLQCWGIAVVNDQFVVTTNRDEHQVLILDMHGKEIRSVRENSYENDQLIGPVFIKQDKTKSAVYITYHAGNKLLAHDMTWNVLFTYMNQNLSGPAGIDTDREGNIYLCGFSSHCVQQISAEGKLIKTLISKKEETMYPLMIRFNRNNDSFIVTYDECDIVEVYDLRV</sequence>
<dbReference type="PROSITE" id="PS50089">
    <property type="entry name" value="ZF_RING_2"/>
    <property type="match status" value="1"/>
</dbReference>
<protein>
    <submittedName>
        <fullName evidence="8">Uncharacterized protein</fullName>
    </submittedName>
</protein>
<dbReference type="InterPro" id="IPR000315">
    <property type="entry name" value="Znf_B-box"/>
</dbReference>
<dbReference type="AlphaFoldDB" id="A0AAE0RVE1"/>
<dbReference type="SMART" id="SM00184">
    <property type="entry name" value="RING"/>
    <property type="match status" value="1"/>
</dbReference>
<evidence type="ECO:0000256" key="4">
    <source>
        <dbReference type="ARBA" id="ARBA00022833"/>
    </source>
</evidence>
<dbReference type="InterPro" id="IPR027370">
    <property type="entry name" value="Znf-RING_euk"/>
</dbReference>